<organism evidence="2 3">
    <name type="scientific">Hymenoscyphus albidus</name>
    <dbReference type="NCBI Taxonomy" id="595503"/>
    <lineage>
        <taxon>Eukaryota</taxon>
        <taxon>Fungi</taxon>
        <taxon>Dikarya</taxon>
        <taxon>Ascomycota</taxon>
        <taxon>Pezizomycotina</taxon>
        <taxon>Leotiomycetes</taxon>
        <taxon>Helotiales</taxon>
        <taxon>Helotiaceae</taxon>
        <taxon>Hymenoscyphus</taxon>
    </lineage>
</organism>
<keyword evidence="3" id="KW-1185">Reference proteome</keyword>
<feature type="chain" id="PRO_5040458398" description="HD domain-containing protein" evidence="1">
    <location>
        <begin position="21"/>
        <end position="263"/>
    </location>
</feature>
<comment type="caution">
    <text evidence="2">The sequence shown here is derived from an EMBL/GenBank/DDBJ whole genome shotgun (WGS) entry which is preliminary data.</text>
</comment>
<dbReference type="PANTHER" id="PTHR35569:SF1">
    <property type="entry name" value="CYANAMIDE HYDRATASE DDI2-RELATED"/>
    <property type="match status" value="1"/>
</dbReference>
<keyword evidence="1" id="KW-0732">Signal</keyword>
<reference evidence="2" key="1">
    <citation type="submission" date="2021-07" db="EMBL/GenBank/DDBJ databases">
        <authorList>
            <person name="Durling M."/>
        </authorList>
    </citation>
    <scope>NUCLEOTIDE SEQUENCE</scope>
</reference>
<evidence type="ECO:0000256" key="1">
    <source>
        <dbReference type="SAM" id="SignalP"/>
    </source>
</evidence>
<dbReference type="AlphaFoldDB" id="A0A9N9PS16"/>
<dbReference type="InterPro" id="IPR018247">
    <property type="entry name" value="EF_Hand_1_Ca_BS"/>
</dbReference>
<evidence type="ECO:0000313" key="3">
    <source>
        <dbReference type="Proteomes" id="UP000701801"/>
    </source>
</evidence>
<dbReference type="OrthoDB" id="2378324at2759"/>
<evidence type="ECO:0008006" key="4">
    <source>
        <dbReference type="Google" id="ProtNLM"/>
    </source>
</evidence>
<dbReference type="Proteomes" id="UP000701801">
    <property type="component" value="Unassembled WGS sequence"/>
</dbReference>
<dbReference type="SUPFAM" id="SSF109604">
    <property type="entry name" value="HD-domain/PDEase-like"/>
    <property type="match status" value="1"/>
</dbReference>
<gene>
    <name evidence="2" type="ORF">HYALB_00009382</name>
</gene>
<dbReference type="PANTHER" id="PTHR35569">
    <property type="entry name" value="CYANAMIDE HYDRATASE DDI2-RELATED"/>
    <property type="match status" value="1"/>
</dbReference>
<sequence length="263" mass="29150">MKLLNIYTSSLLMGATFVQAISSINQPRQEEPPKPPTKIIAGVTVPDTPLITASLDYARKYSDDMTYNHVIRCWLFGTIVIAKSNTNIDPEAHAVATILHDLGWDNTLELRSPDKRFEVDGAIAARNFIEDAVKQGITDGKEWSEERKQLVWDAIALHTTPSIYRFKQPLVNYTGLGIGADFKGPDSDATKTLTLEEFERVNKEFPRLDLAAGIKKTICDLATTKPATTYDNFMQSFGEAHVPGYKEGYQGKRGIDLVLGAKG</sequence>
<proteinExistence type="predicted"/>
<protein>
    <recommendedName>
        <fullName evidence="4">HD domain-containing protein</fullName>
    </recommendedName>
</protein>
<accession>A0A9N9PS16</accession>
<name>A0A9N9PS16_9HELO</name>
<dbReference type="Gene3D" id="1.10.3210.10">
    <property type="entry name" value="Hypothetical protein af1432"/>
    <property type="match status" value="1"/>
</dbReference>
<evidence type="ECO:0000313" key="2">
    <source>
        <dbReference type="EMBL" id="CAG8973078.1"/>
    </source>
</evidence>
<dbReference type="PROSITE" id="PS00018">
    <property type="entry name" value="EF_HAND_1"/>
    <property type="match status" value="1"/>
</dbReference>
<feature type="signal peptide" evidence="1">
    <location>
        <begin position="1"/>
        <end position="20"/>
    </location>
</feature>
<dbReference type="EMBL" id="CAJVRM010000062">
    <property type="protein sequence ID" value="CAG8973078.1"/>
    <property type="molecule type" value="Genomic_DNA"/>
</dbReference>